<dbReference type="Pfam" id="PF01558">
    <property type="entry name" value="POR"/>
    <property type="match status" value="1"/>
</dbReference>
<evidence type="ECO:0000256" key="4">
    <source>
        <dbReference type="ARBA" id="ARBA00022723"/>
    </source>
</evidence>
<dbReference type="PROSITE" id="PS00198">
    <property type="entry name" value="4FE4S_FER_1"/>
    <property type="match status" value="1"/>
</dbReference>
<dbReference type="GO" id="GO:0030976">
    <property type="term" value="F:thiamine pyrophosphate binding"/>
    <property type="evidence" value="ECO:0007669"/>
    <property type="project" value="InterPro"/>
</dbReference>
<dbReference type="Gene3D" id="3.40.920.10">
    <property type="entry name" value="Pyruvate-ferredoxin oxidoreductase, PFOR, domain III"/>
    <property type="match status" value="1"/>
</dbReference>
<dbReference type="FunFam" id="3.40.50.970:FF:000041">
    <property type="entry name" value="Pyruvate:ferredoxin (Flavodoxin) oxidoreductase"/>
    <property type="match status" value="1"/>
</dbReference>
<dbReference type="PANTHER" id="PTHR32154">
    <property type="entry name" value="PYRUVATE-FLAVODOXIN OXIDOREDUCTASE-RELATED"/>
    <property type="match status" value="1"/>
</dbReference>
<keyword evidence="4 12" id="KW-0479">Metal-binding</keyword>
<keyword evidence="7 12" id="KW-0408">Iron</keyword>
<dbReference type="GO" id="GO:0016903">
    <property type="term" value="F:oxidoreductase activity, acting on the aldehyde or oxo group of donors"/>
    <property type="evidence" value="ECO:0007669"/>
    <property type="project" value="InterPro"/>
</dbReference>
<evidence type="ECO:0000256" key="5">
    <source>
        <dbReference type="ARBA" id="ARBA00022982"/>
    </source>
</evidence>
<evidence type="ECO:0000256" key="12">
    <source>
        <dbReference type="PIRSR" id="PIRSR000159-50"/>
    </source>
</evidence>
<dbReference type="InterPro" id="IPR017900">
    <property type="entry name" value="4Fe4S_Fe_S_CS"/>
</dbReference>
<accession>A0A2S7I559</accession>
<dbReference type="Pfam" id="PF17147">
    <property type="entry name" value="PFOR_II"/>
    <property type="match status" value="1"/>
</dbReference>
<feature type="binding site" evidence="10">
    <location>
        <position position="34"/>
    </location>
    <ligand>
        <name>pyruvate</name>
        <dbReference type="ChEBI" id="CHEBI:15361"/>
    </ligand>
</feature>
<comment type="caution">
    <text evidence="14">The sequence shown here is derived from an EMBL/GenBank/DDBJ whole genome shotgun (WGS) entry which is preliminary data.</text>
</comment>
<evidence type="ECO:0000256" key="8">
    <source>
        <dbReference type="ARBA" id="ARBA00023014"/>
    </source>
</evidence>
<feature type="binding site" evidence="12">
    <location>
        <position position="827"/>
    </location>
    <ligand>
        <name>[4Fe-4S] cluster</name>
        <dbReference type="ChEBI" id="CHEBI:49883"/>
        <label>3</label>
    </ligand>
</feature>
<reference evidence="14 15" key="1">
    <citation type="submission" date="2018-02" db="EMBL/GenBank/DDBJ databases">
        <title>Draft genome sequence of bacterial isolates from marine environment.</title>
        <authorList>
            <person name="Singh S.K."/>
            <person name="Hill R."/>
            <person name="Major S."/>
            <person name="Cai H."/>
            <person name="Li Y."/>
        </authorList>
    </citation>
    <scope>NUCLEOTIDE SEQUENCE [LARGE SCALE GENOMIC DNA]</scope>
    <source>
        <strain evidence="14 15">IMET F</strain>
    </source>
</reference>
<dbReference type="InterPro" id="IPR017896">
    <property type="entry name" value="4Fe4S_Fe-S-bd"/>
</dbReference>
<dbReference type="GO" id="GO:0005506">
    <property type="term" value="F:iron ion binding"/>
    <property type="evidence" value="ECO:0007669"/>
    <property type="project" value="InterPro"/>
</dbReference>
<dbReference type="InterPro" id="IPR029061">
    <property type="entry name" value="THDP-binding"/>
</dbReference>
<feature type="binding site" evidence="10">
    <location>
        <position position="832"/>
    </location>
    <ligand>
        <name>thiamine diphosphate</name>
        <dbReference type="ChEBI" id="CHEBI:58937"/>
    </ligand>
</feature>
<dbReference type="InterPro" id="IPR033412">
    <property type="entry name" value="PFOR_II"/>
</dbReference>
<evidence type="ECO:0000256" key="10">
    <source>
        <dbReference type="PIRSR" id="PIRSR000159-1"/>
    </source>
</evidence>
<feature type="site" description="Important for catalytic activity" evidence="11">
    <location>
        <position position="117"/>
    </location>
</feature>
<feature type="domain" description="4Fe-4S ferredoxin-type" evidence="13">
    <location>
        <begin position="688"/>
        <end position="717"/>
    </location>
</feature>
<dbReference type="FunFam" id="3.40.50.970:FF:000012">
    <property type="entry name" value="Pyruvate:ferredoxin (Flavodoxin) oxidoreductase"/>
    <property type="match status" value="1"/>
</dbReference>
<feature type="binding site" evidence="12">
    <location>
        <position position="756"/>
    </location>
    <ligand>
        <name>[4Fe-4S] cluster</name>
        <dbReference type="ChEBI" id="CHEBI:49883"/>
        <label>2</label>
    </ligand>
</feature>
<feature type="binding site" evidence="12">
    <location>
        <position position="703"/>
    </location>
    <ligand>
        <name>[4Fe-4S] cluster</name>
        <dbReference type="ChEBI" id="CHEBI:49883"/>
        <label>1</label>
    </ligand>
</feature>
<dbReference type="GO" id="GO:0022900">
    <property type="term" value="P:electron transport chain"/>
    <property type="evidence" value="ECO:0007669"/>
    <property type="project" value="InterPro"/>
</dbReference>
<dbReference type="PIRSF" id="PIRSF000159">
    <property type="entry name" value="NifJ"/>
    <property type="match status" value="1"/>
</dbReference>
<name>A0A2S7I559_9FLAO</name>
<dbReference type="GO" id="GO:0006979">
    <property type="term" value="P:response to oxidative stress"/>
    <property type="evidence" value="ECO:0007669"/>
    <property type="project" value="TreeGrafter"/>
</dbReference>
<feature type="binding site" evidence="10">
    <location>
        <position position="67"/>
    </location>
    <ligand>
        <name>thiamine diphosphate</name>
        <dbReference type="ChEBI" id="CHEBI:58937"/>
    </ligand>
</feature>
<dbReference type="GO" id="GO:0044281">
    <property type="term" value="P:small molecule metabolic process"/>
    <property type="evidence" value="ECO:0007669"/>
    <property type="project" value="UniProtKB-ARBA"/>
</dbReference>
<feature type="binding site" evidence="12">
    <location>
        <position position="830"/>
    </location>
    <ligand>
        <name>[4Fe-4S] cluster</name>
        <dbReference type="ChEBI" id="CHEBI:49883"/>
        <label>3</label>
    </ligand>
</feature>
<feature type="site" description="Important for catalytic activity" evidence="11">
    <location>
        <position position="34"/>
    </location>
</feature>
<dbReference type="InterPro" id="IPR037112">
    <property type="entry name" value="Pyrv-flavodox_OxR_EKR_sf"/>
</dbReference>
<evidence type="ECO:0000256" key="2">
    <source>
        <dbReference type="ARBA" id="ARBA00022448"/>
    </source>
</evidence>
<evidence type="ECO:0000256" key="11">
    <source>
        <dbReference type="PIRSR" id="PIRSR000159-2"/>
    </source>
</evidence>
<dbReference type="GO" id="GO:0051539">
    <property type="term" value="F:4 iron, 4 sulfur cluster binding"/>
    <property type="evidence" value="ECO:0007669"/>
    <property type="project" value="UniProtKB-KW"/>
</dbReference>
<dbReference type="FunFam" id="3.40.920.10:FF:000001">
    <property type="entry name" value="Pyruvate:ferredoxin (Flavodoxin) oxidoreductase"/>
    <property type="match status" value="1"/>
</dbReference>
<keyword evidence="14" id="KW-0670">Pyruvate</keyword>
<dbReference type="SUPFAM" id="SSF53323">
    <property type="entry name" value="Pyruvate-ferredoxin oxidoreductase, PFOR, domain III"/>
    <property type="match status" value="1"/>
</dbReference>
<evidence type="ECO:0000259" key="13">
    <source>
        <dbReference type="PROSITE" id="PS51379"/>
    </source>
</evidence>
<feature type="binding site" evidence="12">
    <location>
        <position position="697"/>
    </location>
    <ligand>
        <name>[4Fe-4S] cluster</name>
        <dbReference type="ChEBI" id="CHEBI:49883"/>
        <label>1</label>
    </ligand>
</feature>
<dbReference type="CDD" id="cd03377">
    <property type="entry name" value="TPP_PFOR_PNO"/>
    <property type="match status" value="1"/>
</dbReference>
<keyword evidence="2 9" id="KW-0813">Transport</keyword>
<dbReference type="Proteomes" id="UP000238565">
    <property type="component" value="Unassembled WGS sequence"/>
</dbReference>
<dbReference type="EMBL" id="PTPZ01000003">
    <property type="protein sequence ID" value="PPZ91708.1"/>
    <property type="molecule type" value="Genomic_DNA"/>
</dbReference>
<feature type="site" description="Important for catalytic activity" evidence="11">
    <location>
        <position position="67"/>
    </location>
</feature>
<dbReference type="Pfam" id="PF10371">
    <property type="entry name" value="EKR"/>
    <property type="match status" value="1"/>
</dbReference>
<dbReference type="PROSITE" id="PS51379">
    <property type="entry name" value="4FE4S_FER_2"/>
    <property type="match status" value="2"/>
</dbReference>
<evidence type="ECO:0000256" key="7">
    <source>
        <dbReference type="ARBA" id="ARBA00023004"/>
    </source>
</evidence>
<evidence type="ECO:0000313" key="15">
    <source>
        <dbReference type="Proteomes" id="UP000238565"/>
    </source>
</evidence>
<evidence type="ECO:0000256" key="3">
    <source>
        <dbReference type="ARBA" id="ARBA00022485"/>
    </source>
</evidence>
<dbReference type="SUPFAM" id="SSF52518">
    <property type="entry name" value="Thiamin diphosphate-binding fold (THDP-binding)"/>
    <property type="match status" value="2"/>
</dbReference>
<dbReference type="CDD" id="cd07034">
    <property type="entry name" value="TPP_PYR_PFOR_IOR-alpha_like"/>
    <property type="match status" value="1"/>
</dbReference>
<dbReference type="Gene3D" id="3.40.50.970">
    <property type="match status" value="2"/>
</dbReference>
<gene>
    <name evidence="14" type="primary">nifJ</name>
    <name evidence="14" type="ORF">C3729_06485</name>
</gene>
<evidence type="ECO:0000256" key="6">
    <source>
        <dbReference type="ARBA" id="ARBA00023002"/>
    </source>
</evidence>
<dbReference type="InterPro" id="IPR019456">
    <property type="entry name" value="Pyrv-flavodox_OxRtase_EKR"/>
</dbReference>
<dbReference type="InterPro" id="IPR011766">
    <property type="entry name" value="TPP_enzyme_TPP-bd"/>
</dbReference>
<sequence>MKNQNKIIATIDGNEAAAYIAYRVNEVCAIYPITPSSTMAELADEWASKGIKNIWGNVPEIIEMQSEGGAAGTVHGSLQAGALTTTFTASQGLMLMLPNMYKIAGELTSAVFHVAARSLAAQALSIFGDHQDVMAARTTGFAMLSSTSVQEAHDMALIAQATTLRARIPFIHFFDGFRTSHEVNKINLLNDDQIRGMIDDELVIAHRNRSLNPDKPFVRGTAQNPDVYFQGRETSNPYYAKIPTILKEEMQKFSEISGRNYAPVSYFGRPEAENVIVIMGSGVETVIPTSEFLNKNGEKTGVLKISLFRPFPNEDFISVLPKSVKKIAVLDRTKEPGSNGEPMYQDVLVCLTEALTNGTLDKMPKIIGGRYGLSSKEFTPAMVKAVYDNLKTENSKNHFTVGITDDVSFTSINVDYNFKLDDSGWNQALFFGLGADGTVGANKNSIKIIGENTELSAQGYFVYDSKKSGAKTVSHLRFGHEPIEAPYLISKADFIACHFFKFLENEDMLSFAKNGAKFLLNSPYSKDEVWDKLPYQVQQQLIEKNIKFFVIDANEVAEKTGMRGRINTIMQTCFFELSGVLPEEEAIKQIKKAIEKTYIKKGQAIVDKNFEAVDQTLANLFEVNIPDAVTAEKGEEQTIDENAPDFVKNITYKMMIGKGDDLPVSAIPADGTYPNGTTKWEKRNISEKVAHWNADICIQCGNCSFVCPHSVIRSKFYHKDLLTEVPEGFQSAPINARGFPETKFTLQVYEEDCTGCKLCYEACPVIDQENEELRAINILPKNPDLKKHRKVISYFEKLPIHDKNMVNYSTVHGVQFLEPMFEFSGACAGCGETPYIKVLTQLFGDRLMVANATGCSSIYGGNLPTTPWSSNSKGKGPAWSNSLFEDNAEFGLGMRLSADKQLQMAHYYAEKLKPELGEDFINEIIHAPQKLESQIIKQRERVEILKNRLQFSENPDAKHLYSLADHLVHRAVWLIGGDGWAYDIGSGGLDHALSTGRNINVLVLDTEVYSNTGGQSSKATPTAASAKFATAGKRVGKKDLAMQAISYGNVYVATVAMGANPQQTLLAMREAEAYDGPSLILAYSHCIAHGIDMEKGLNQQKMAVASGYWPLIRFNPVLRKNNKNPFILDSIRPTIPFEEYAYNELRYRVLKQTQPQDAEHLMQLAQEIVDLRWKTYEDMASLGAENFQPTF</sequence>
<dbReference type="FunFam" id="3.40.50.920:FF:000007">
    <property type="entry name" value="Pyruvate:ferredoxin (Flavodoxin) oxidoreductase"/>
    <property type="match status" value="1"/>
</dbReference>
<feature type="binding site" evidence="12">
    <location>
        <position position="763"/>
    </location>
    <ligand>
        <name>[4Fe-4S] cluster</name>
        <dbReference type="ChEBI" id="CHEBI:49883"/>
        <label>1</label>
    </ligand>
</feature>
<comment type="similarity">
    <text evidence="1 9">Belongs to the pyruvate:ferredoxin/flavodoxin oxidoreductase family.</text>
</comment>
<dbReference type="InterPro" id="IPR011895">
    <property type="entry name" value="Pyrv_flavodox_OxRed"/>
</dbReference>
<feature type="site" description="Important for catalytic activity" evidence="11">
    <location>
        <position position="1011"/>
    </location>
</feature>
<keyword evidence="6 9" id="KW-0560">Oxidoreductase</keyword>
<evidence type="ECO:0000313" key="14">
    <source>
        <dbReference type="EMBL" id="PPZ91708.1"/>
    </source>
</evidence>
<dbReference type="RefSeq" id="WP_104793408.1">
    <property type="nucleotide sequence ID" value="NZ_PTPZ01000003.1"/>
</dbReference>
<keyword evidence="5 9" id="KW-0249">Electron transport</keyword>
<dbReference type="InterPro" id="IPR050722">
    <property type="entry name" value="Pyruvate:ferred/Flavod_OxRd"/>
</dbReference>
<feature type="binding site" evidence="12">
    <location>
        <position position="1086"/>
    </location>
    <ligand>
        <name>[4Fe-4S] cluster</name>
        <dbReference type="ChEBI" id="CHEBI:49883"/>
        <label>3</label>
    </ligand>
</feature>
<dbReference type="InterPro" id="IPR019752">
    <property type="entry name" value="Pyrv/ketoisovalerate_OxRed_cat"/>
</dbReference>
<keyword evidence="3 12" id="KW-0004">4Fe-4S</keyword>
<evidence type="ECO:0000256" key="1">
    <source>
        <dbReference type="ARBA" id="ARBA00009032"/>
    </source>
</evidence>
<dbReference type="Pfam" id="PF01855">
    <property type="entry name" value="POR_N"/>
    <property type="match status" value="1"/>
</dbReference>
<dbReference type="PANTHER" id="PTHR32154:SF0">
    <property type="entry name" value="PYRUVATE-FLAVODOXIN OXIDOREDUCTASE-RELATED"/>
    <property type="match status" value="1"/>
</dbReference>
<feature type="binding site" evidence="10">
    <location>
        <position position="117"/>
    </location>
    <ligand>
        <name>pyruvate</name>
        <dbReference type="ChEBI" id="CHEBI:15361"/>
    </ligand>
</feature>
<protein>
    <submittedName>
        <fullName evidence="14">Pyruvate:ferredoxin (Flavodoxin) oxidoreductase</fullName>
    </submittedName>
</protein>
<organism evidence="14 15">
    <name type="scientific">Cloacibacterium normanense</name>
    <dbReference type="NCBI Taxonomy" id="237258"/>
    <lineage>
        <taxon>Bacteria</taxon>
        <taxon>Pseudomonadati</taxon>
        <taxon>Bacteroidota</taxon>
        <taxon>Flavobacteriia</taxon>
        <taxon>Flavobacteriales</taxon>
        <taxon>Weeksellaceae</taxon>
    </lineage>
</organism>
<feature type="binding site" evidence="10">
    <location>
        <begin position="977"/>
        <end position="980"/>
    </location>
    <ligand>
        <name>thiamine diphosphate</name>
        <dbReference type="ChEBI" id="CHEBI:58937"/>
    </ligand>
</feature>
<feature type="domain" description="4Fe-4S ferredoxin-type" evidence="13">
    <location>
        <begin position="744"/>
        <end position="771"/>
    </location>
</feature>
<dbReference type="Pfam" id="PF12838">
    <property type="entry name" value="Fer4_7"/>
    <property type="match status" value="1"/>
</dbReference>
<evidence type="ECO:0000256" key="9">
    <source>
        <dbReference type="PIRNR" id="PIRNR000159"/>
    </source>
</evidence>
<feature type="binding site" evidence="10">
    <location>
        <position position="855"/>
    </location>
    <ligand>
        <name>thiamine diphosphate</name>
        <dbReference type="ChEBI" id="CHEBI:58937"/>
    </ligand>
</feature>
<proteinExistence type="inferred from homology"/>
<dbReference type="InterPro" id="IPR002880">
    <property type="entry name" value="Pyrv_Fd/Flavodoxin_OxRdtase_N"/>
</dbReference>
<dbReference type="AlphaFoldDB" id="A0A2S7I559"/>
<dbReference type="Gene3D" id="3.40.50.920">
    <property type="match status" value="1"/>
</dbReference>
<dbReference type="SMART" id="SM00890">
    <property type="entry name" value="EKR"/>
    <property type="match status" value="1"/>
</dbReference>
<feature type="binding site" evidence="12">
    <location>
        <position position="855"/>
    </location>
    <ligand>
        <name>[4Fe-4S] cluster</name>
        <dbReference type="ChEBI" id="CHEBI:49883"/>
        <label>3</label>
    </ligand>
</feature>
<dbReference type="Gene3D" id="4.10.780.10">
    <property type="entry name" value="Pyruvate-flavodoxin oxidoreductase, EKR domain"/>
    <property type="match status" value="1"/>
</dbReference>
<keyword evidence="8 12" id="KW-0411">Iron-sulfur</keyword>
<comment type="cofactor">
    <cofactor evidence="12">
        <name>[4Fe-4S] cluster</name>
        <dbReference type="ChEBI" id="CHEBI:49883"/>
    </cofactor>
    <text evidence="12">Binds 3 [4Fe-4S] clusters per subunit.</text>
</comment>
<dbReference type="NCBIfam" id="TIGR02176">
    <property type="entry name" value="pyruv_ox_red"/>
    <property type="match status" value="1"/>
</dbReference>
<feature type="binding site" evidence="12">
    <location>
        <position position="753"/>
    </location>
    <ligand>
        <name>[4Fe-4S] cluster</name>
        <dbReference type="ChEBI" id="CHEBI:49883"/>
        <label>2</label>
    </ligand>
</feature>
<feature type="binding site" evidence="12">
    <location>
        <position position="700"/>
    </location>
    <ligand>
        <name>[4Fe-4S] cluster</name>
        <dbReference type="ChEBI" id="CHEBI:49883"/>
        <label>1</label>
    </ligand>
</feature>
<dbReference type="InterPro" id="IPR009014">
    <property type="entry name" value="Transketo_C/PFOR_II"/>
</dbReference>
<dbReference type="Pfam" id="PF02775">
    <property type="entry name" value="TPP_enzyme_C"/>
    <property type="match status" value="1"/>
</dbReference>
<dbReference type="InterPro" id="IPR002869">
    <property type="entry name" value="Pyrv_flavodox_OxRed_cen"/>
</dbReference>
<feature type="binding site" evidence="12">
    <location>
        <position position="759"/>
    </location>
    <ligand>
        <name>[4Fe-4S] cluster</name>
        <dbReference type="ChEBI" id="CHEBI:49883"/>
        <label>2</label>
    </ligand>
</feature>
<dbReference type="SUPFAM" id="SSF54862">
    <property type="entry name" value="4Fe-4S ferredoxins"/>
    <property type="match status" value="1"/>
</dbReference>
<feature type="binding site" evidence="12">
    <location>
        <position position="707"/>
    </location>
    <ligand>
        <name>[4Fe-4S] cluster</name>
        <dbReference type="ChEBI" id="CHEBI:49883"/>
        <label>2</label>
    </ligand>
</feature>
<dbReference type="Gene3D" id="3.30.70.20">
    <property type="match status" value="1"/>
</dbReference>
<dbReference type="SUPFAM" id="SSF52922">
    <property type="entry name" value="TK C-terminal domain-like"/>
    <property type="match status" value="1"/>
</dbReference>
<feature type="binding site" evidence="10">
    <location>
        <begin position="1006"/>
        <end position="1011"/>
    </location>
    <ligand>
        <name>thiamine diphosphate</name>
        <dbReference type="ChEBI" id="CHEBI:58937"/>
    </ligand>
</feature>